<dbReference type="GO" id="GO:0003887">
    <property type="term" value="F:DNA-directed DNA polymerase activity"/>
    <property type="evidence" value="ECO:0007669"/>
    <property type="project" value="UniProtKB-KW"/>
</dbReference>
<dbReference type="Gene3D" id="3.90.1600.10">
    <property type="entry name" value="Palm domain of DNA polymerase"/>
    <property type="match status" value="1"/>
</dbReference>
<comment type="similarity">
    <text evidence="1">Belongs to the DNA polymerase type-B family.</text>
</comment>
<organism evidence="11 12">
    <name type="scientific">Paramuricea clavata</name>
    <name type="common">Red gorgonian</name>
    <name type="synonym">Violescent sea-whip</name>
    <dbReference type="NCBI Taxonomy" id="317549"/>
    <lineage>
        <taxon>Eukaryota</taxon>
        <taxon>Metazoa</taxon>
        <taxon>Cnidaria</taxon>
        <taxon>Anthozoa</taxon>
        <taxon>Octocorallia</taxon>
        <taxon>Malacalcyonacea</taxon>
        <taxon>Plexauridae</taxon>
        <taxon>Paramuricea</taxon>
    </lineage>
</organism>
<evidence type="ECO:0000256" key="5">
    <source>
        <dbReference type="ARBA" id="ARBA00022705"/>
    </source>
</evidence>
<evidence type="ECO:0000256" key="3">
    <source>
        <dbReference type="ARBA" id="ARBA00022679"/>
    </source>
</evidence>
<dbReference type="Gene3D" id="3.40.960.10">
    <property type="entry name" value="VSR Endonuclease"/>
    <property type="match status" value="1"/>
</dbReference>
<dbReference type="PANTHER" id="PTHR33568:SF3">
    <property type="entry name" value="DNA-DIRECTED DNA POLYMERASE"/>
    <property type="match status" value="1"/>
</dbReference>
<dbReference type="GO" id="GO:0006260">
    <property type="term" value="P:DNA replication"/>
    <property type="evidence" value="ECO:0007669"/>
    <property type="project" value="UniProtKB-KW"/>
</dbReference>
<keyword evidence="12" id="KW-1185">Reference proteome</keyword>
<keyword evidence="3" id="KW-0808">Transferase</keyword>
<dbReference type="GO" id="GO:0006281">
    <property type="term" value="P:DNA repair"/>
    <property type="evidence" value="ECO:0007669"/>
    <property type="project" value="UniProtKB-ARBA"/>
</dbReference>
<evidence type="ECO:0000256" key="2">
    <source>
        <dbReference type="ARBA" id="ARBA00012417"/>
    </source>
</evidence>
<keyword evidence="7" id="KW-0238">DNA-binding</keyword>
<dbReference type="PANTHER" id="PTHR33568">
    <property type="entry name" value="DNA POLYMERASE"/>
    <property type="match status" value="1"/>
</dbReference>
<reference evidence="11" key="1">
    <citation type="submission" date="2020-04" db="EMBL/GenBank/DDBJ databases">
        <authorList>
            <person name="Alioto T."/>
            <person name="Alioto T."/>
            <person name="Gomez Garrido J."/>
        </authorList>
    </citation>
    <scope>NUCLEOTIDE SEQUENCE</scope>
    <source>
        <strain evidence="11">A484AB</strain>
    </source>
</reference>
<name>A0A7D9HE57_PARCT</name>
<evidence type="ECO:0000256" key="1">
    <source>
        <dbReference type="ARBA" id="ARBA00005755"/>
    </source>
</evidence>
<dbReference type="Proteomes" id="UP001152795">
    <property type="component" value="Unassembled WGS sequence"/>
</dbReference>
<dbReference type="InterPro" id="IPR006758">
    <property type="entry name" value="A32L"/>
</dbReference>
<proteinExistence type="inferred from homology"/>
<evidence type="ECO:0000256" key="4">
    <source>
        <dbReference type="ARBA" id="ARBA00022695"/>
    </source>
</evidence>
<feature type="region of interest" description="Disordered" evidence="9">
    <location>
        <begin position="1"/>
        <end position="25"/>
    </location>
</feature>
<dbReference type="SUPFAM" id="SSF56672">
    <property type="entry name" value="DNA/RNA polymerases"/>
    <property type="match status" value="1"/>
</dbReference>
<sequence>MASSPPQNKRKQRDSGNDEGRKRLKVDENMLQDIIKMVRKNKNSRIELTPQVIVDIAQMAKDNIKQLRRNKKGKRAHYRIEARDIAEIAELVKENRKKIKKKIFHVKQIAGHRRWGYNEYVYDVKIGPANTSTLPAFLNSLREVFNYLINIMKYIASTPTDKARFYISKAPMRAFSTAILNVCDFNADLFFDVFERHMQSNAEVIINEGWQSTISIFIFPNNYVPRTIKRKKKNPKMYAYLMKKPNEFGRGRKKTATKHGRDVRHGVFQIVGVTNCCFAYALCVARSFLHNDENCKKLKLNPNTTLTTLYENEQIHDMYKRCGVARGKVRVADLHLFYERILAKENTELVVFSKTQNDTVVYDSRVNRDGHVLRVNENIIYLWLNDQHYDVILSPNTFLKLQGFCFKCMRHFQRAETVTNHVCRGMYTCPNCYSPNALCPNEGLNKKCPLCDVIFQNAACYTRHLQNRVFPVGRRHETPCQHMFFCSTCYKRVPRLVQINGKKRTKHKCDEMYCSHCQGIRKKTHECYMKTCRIHGDVQHPTLFFFDFETRKDDEGYMIPFYCVVQKVCVQCDEKPFEKIKEAFEPVPDEPHADASVQPVICCGYRQYVFEKNNACITADLVDFMYAQERNSVWVAHNGGRFDTIFLLRELLIERNVVPQTIMNGNKIMCMEIEERNLKILDSFLFMSMALSKFPEALGIQNIAKGFHPYHFTDLTYVGPMVGLEYFEPPAEGTPERTKFDKWYRVQCLKTYIFKEAIYYYCRLDVDILRQGCIIFARLIKNITGVFPFYDKTCHTIAGLALKIYRSNFLVKDTIGQIPAKGYGTQVKQSVIALYWLREVENELAESDYFLQSNLSVDGETQIMGRYVDGYCESTRTIYQFHGCFYHGCQQCYEGDEYNKVLNETYFTLRERTRRTEKMFKDGGYRVITMWECDYMRTNKLSKKTIDCLRHRDFFINVHLNPRDALFGGRTSPARLYFESTTEKAFYGDFTSLYPYVQKKNVYPTRHPTIVRGEMACDKIPIATVFGLIKCRIATPARLLFPVLPFRAGGKLTFPLCATCVSTHSDECTHDEDQRALWGTWTSIEVQKALQHGYKILNVYEIYHYETREKIFDTYVDTFMKLKQESSGVPKKCLDSSGNVDSVLLNRYIEEYREHEGVQLEAAKIAYNPGQRTVMKALLNSLWGKLAQNEDATVVSFVDSINELLTMVNDNTVEVTSMDFISDTIARTTHRKTNSLITLANRNVIIASFVTAYARLELFEVLHKLGDSVMYYDTDSVIYVENKAKGQTLATGEYLGDITDELSEKNCTEKWIEQFCTAGPKSYSFRTNLYMRTHEDGRQTLERDEIVHAGEIHCCTIPLQHPFMMTLCGPTQCGKTRYITDIIKNNDELIEPPVDKLLYLYTVYQPAYDDIQKHIRDNAATNALKTCEFVDCSGGILSLDEVRVKLGKATLLVLDDLMVVANANRTNLENLDNLASRDSHHTNTSVIFVCQSLAYGNGRLRNCRVNSQYHTVFNSLTDSRDMEMIASNKKIPLARMRKIVNDVGKTQHGYVLFDGSPRGYANSRIRTGIFPQDHTVVYDVGDEIN</sequence>
<protein>
    <recommendedName>
        <fullName evidence="2">DNA-directed DNA polymerase</fullName>
        <ecNumber evidence="2">2.7.7.7</ecNumber>
    </recommendedName>
</protein>
<dbReference type="SUPFAM" id="SSF52980">
    <property type="entry name" value="Restriction endonuclease-like"/>
    <property type="match status" value="1"/>
</dbReference>
<dbReference type="SUPFAM" id="SSF53098">
    <property type="entry name" value="Ribonuclease H-like"/>
    <property type="match status" value="1"/>
</dbReference>
<evidence type="ECO:0000313" key="12">
    <source>
        <dbReference type="Proteomes" id="UP001152795"/>
    </source>
</evidence>
<feature type="domain" description="DNA-directed DNA polymerase family B mitochondria/virus" evidence="10">
    <location>
        <begin position="628"/>
        <end position="831"/>
    </location>
</feature>
<keyword evidence="6" id="KW-0239">DNA-directed DNA polymerase</keyword>
<evidence type="ECO:0000256" key="8">
    <source>
        <dbReference type="ARBA" id="ARBA00049244"/>
    </source>
</evidence>
<dbReference type="EMBL" id="CACRXK020000490">
    <property type="protein sequence ID" value="CAB3982341.1"/>
    <property type="molecule type" value="Genomic_DNA"/>
</dbReference>
<dbReference type="Pfam" id="PF03175">
    <property type="entry name" value="DNA_pol_B_2"/>
    <property type="match status" value="3"/>
</dbReference>
<keyword evidence="5" id="KW-0235">DNA replication</keyword>
<accession>A0A7D9HE57</accession>
<dbReference type="Pfam" id="PF04665">
    <property type="entry name" value="Pox_A32"/>
    <property type="match status" value="1"/>
</dbReference>
<evidence type="ECO:0000256" key="7">
    <source>
        <dbReference type="ARBA" id="ARBA00023125"/>
    </source>
</evidence>
<keyword evidence="4" id="KW-0548">Nucleotidyltransferase</keyword>
<dbReference type="InterPro" id="IPR004868">
    <property type="entry name" value="DNA-dir_DNA_pol_B_mt/vir"/>
</dbReference>
<dbReference type="Gene3D" id="3.30.420.10">
    <property type="entry name" value="Ribonuclease H-like superfamily/Ribonuclease H"/>
    <property type="match status" value="1"/>
</dbReference>
<evidence type="ECO:0000256" key="9">
    <source>
        <dbReference type="SAM" id="MobiDB-lite"/>
    </source>
</evidence>
<dbReference type="EC" id="2.7.7.7" evidence="2"/>
<dbReference type="OrthoDB" id="6425971at2759"/>
<comment type="caution">
    <text evidence="11">The sequence shown here is derived from an EMBL/GenBank/DDBJ whole genome shotgun (WGS) entry which is preliminary data.</text>
</comment>
<evidence type="ECO:0000256" key="6">
    <source>
        <dbReference type="ARBA" id="ARBA00022932"/>
    </source>
</evidence>
<dbReference type="InterPro" id="IPR023211">
    <property type="entry name" value="DNA_pol_palm_dom_sf"/>
</dbReference>
<comment type="catalytic activity">
    <reaction evidence="8">
        <text>DNA(n) + a 2'-deoxyribonucleoside 5'-triphosphate = DNA(n+1) + diphosphate</text>
        <dbReference type="Rhea" id="RHEA:22508"/>
        <dbReference type="Rhea" id="RHEA-COMP:17339"/>
        <dbReference type="Rhea" id="RHEA-COMP:17340"/>
        <dbReference type="ChEBI" id="CHEBI:33019"/>
        <dbReference type="ChEBI" id="CHEBI:61560"/>
        <dbReference type="ChEBI" id="CHEBI:173112"/>
        <dbReference type="EC" id="2.7.7.7"/>
    </reaction>
</comment>
<feature type="domain" description="DNA-directed DNA polymerase family B mitochondria/virus" evidence="10">
    <location>
        <begin position="963"/>
        <end position="1129"/>
    </location>
</feature>
<evidence type="ECO:0000313" key="11">
    <source>
        <dbReference type="EMBL" id="CAB3982341.1"/>
    </source>
</evidence>
<dbReference type="InterPro" id="IPR043502">
    <property type="entry name" value="DNA/RNA_pol_sf"/>
</dbReference>
<feature type="domain" description="DNA-directed DNA polymerase family B mitochondria/virus" evidence="10">
    <location>
        <begin position="1163"/>
        <end position="1260"/>
    </location>
</feature>
<dbReference type="InterPro" id="IPR012337">
    <property type="entry name" value="RNaseH-like_sf"/>
</dbReference>
<dbReference type="InterPro" id="IPR011335">
    <property type="entry name" value="Restrct_endonuc-II-like"/>
</dbReference>
<dbReference type="InterPro" id="IPR036397">
    <property type="entry name" value="RNaseH_sf"/>
</dbReference>
<evidence type="ECO:0000259" key="10">
    <source>
        <dbReference type="Pfam" id="PF03175"/>
    </source>
</evidence>
<feature type="compositionally biased region" description="Basic and acidic residues" evidence="9">
    <location>
        <begin position="13"/>
        <end position="25"/>
    </location>
</feature>
<dbReference type="GO" id="GO:0003677">
    <property type="term" value="F:DNA binding"/>
    <property type="evidence" value="ECO:0007669"/>
    <property type="project" value="UniProtKB-KW"/>
</dbReference>
<dbReference type="GO" id="GO:0000166">
    <property type="term" value="F:nucleotide binding"/>
    <property type="evidence" value="ECO:0007669"/>
    <property type="project" value="InterPro"/>
</dbReference>
<gene>
    <name evidence="11" type="ORF">PACLA_8A037539</name>
</gene>